<keyword evidence="2" id="KW-0963">Cytoplasm</keyword>
<dbReference type="InterPro" id="IPR010998">
    <property type="entry name" value="Integrase_recombinase_N"/>
</dbReference>
<evidence type="ECO:0000313" key="13">
    <source>
        <dbReference type="Proteomes" id="UP001580928"/>
    </source>
</evidence>
<dbReference type="PANTHER" id="PTHR30349:SF77">
    <property type="entry name" value="TYROSINE RECOMBINASE XERC"/>
    <property type="match status" value="1"/>
</dbReference>
<dbReference type="PROSITE" id="PS51900">
    <property type="entry name" value="CB"/>
    <property type="match status" value="1"/>
</dbReference>
<dbReference type="Pfam" id="PF00589">
    <property type="entry name" value="Phage_integrase"/>
    <property type="match status" value="1"/>
</dbReference>
<keyword evidence="6 9" id="KW-0238">DNA-binding</keyword>
<dbReference type="Gene3D" id="1.10.443.10">
    <property type="entry name" value="Intergrase catalytic core"/>
    <property type="match status" value="1"/>
</dbReference>
<evidence type="ECO:0000256" key="5">
    <source>
        <dbReference type="ARBA" id="ARBA00022908"/>
    </source>
</evidence>
<keyword evidence="8" id="KW-0131">Cell cycle</keyword>
<evidence type="ECO:0000313" key="12">
    <source>
        <dbReference type="EMBL" id="MFB5944848.1"/>
    </source>
</evidence>
<gene>
    <name evidence="12" type="ORF">WKR92_03275</name>
</gene>
<dbReference type="PANTHER" id="PTHR30349">
    <property type="entry name" value="PHAGE INTEGRASE-RELATED"/>
    <property type="match status" value="1"/>
</dbReference>
<evidence type="ECO:0000256" key="9">
    <source>
        <dbReference type="PROSITE-ProRule" id="PRU01248"/>
    </source>
</evidence>
<keyword evidence="7" id="KW-0233">DNA recombination</keyword>
<comment type="caution">
    <text evidence="12">The sequence shown here is derived from an EMBL/GenBank/DDBJ whole genome shotgun (WGS) entry which is preliminary data.</text>
</comment>
<name>A0ABV5CBC2_9SPHI</name>
<evidence type="ECO:0000259" key="11">
    <source>
        <dbReference type="PROSITE" id="PS51900"/>
    </source>
</evidence>
<keyword evidence="4" id="KW-0159">Chromosome partition</keyword>
<evidence type="ECO:0000256" key="6">
    <source>
        <dbReference type="ARBA" id="ARBA00023125"/>
    </source>
</evidence>
<keyword evidence="13" id="KW-1185">Reference proteome</keyword>
<dbReference type="Proteomes" id="UP001580928">
    <property type="component" value="Unassembled WGS sequence"/>
</dbReference>
<dbReference type="SUPFAM" id="SSF56349">
    <property type="entry name" value="DNA breaking-rejoining enzymes"/>
    <property type="match status" value="1"/>
</dbReference>
<feature type="domain" description="Tyr recombinase" evidence="10">
    <location>
        <begin position="103"/>
        <end position="287"/>
    </location>
</feature>
<evidence type="ECO:0000256" key="8">
    <source>
        <dbReference type="ARBA" id="ARBA00023306"/>
    </source>
</evidence>
<evidence type="ECO:0000256" key="1">
    <source>
        <dbReference type="ARBA" id="ARBA00004496"/>
    </source>
</evidence>
<keyword evidence="3" id="KW-0132">Cell division</keyword>
<proteinExistence type="predicted"/>
<reference evidence="12 13" key="1">
    <citation type="submission" date="2024-04" db="EMBL/GenBank/DDBJ databases">
        <title>Albibacterium profundi sp. nov., isolated from sediment of the Challenger Deep of Mariana Trench.</title>
        <authorList>
            <person name="Wang Y."/>
        </authorList>
    </citation>
    <scope>NUCLEOTIDE SEQUENCE [LARGE SCALE GENOMIC DNA]</scope>
    <source>
        <strain evidence="12 13">RHL897</strain>
    </source>
</reference>
<accession>A0ABV5CBC2</accession>
<dbReference type="InterPro" id="IPR002104">
    <property type="entry name" value="Integrase_catalytic"/>
</dbReference>
<dbReference type="RefSeq" id="WP_375556408.1">
    <property type="nucleotide sequence ID" value="NZ_JBBVGT010000002.1"/>
</dbReference>
<dbReference type="Pfam" id="PF02899">
    <property type="entry name" value="Phage_int_SAM_1"/>
    <property type="match status" value="1"/>
</dbReference>
<evidence type="ECO:0000256" key="2">
    <source>
        <dbReference type="ARBA" id="ARBA00022490"/>
    </source>
</evidence>
<keyword evidence="5" id="KW-0229">DNA integration</keyword>
<evidence type="ECO:0000259" key="10">
    <source>
        <dbReference type="PROSITE" id="PS51898"/>
    </source>
</evidence>
<organism evidence="12 13">
    <name type="scientific">Albibacterium profundi</name>
    <dbReference type="NCBI Taxonomy" id="3134906"/>
    <lineage>
        <taxon>Bacteria</taxon>
        <taxon>Pseudomonadati</taxon>
        <taxon>Bacteroidota</taxon>
        <taxon>Sphingobacteriia</taxon>
        <taxon>Sphingobacteriales</taxon>
        <taxon>Sphingobacteriaceae</taxon>
        <taxon>Albibacterium</taxon>
    </lineage>
</organism>
<comment type="subcellular location">
    <subcellularLocation>
        <location evidence="1">Cytoplasm</location>
    </subcellularLocation>
</comment>
<feature type="domain" description="Core-binding (CB)" evidence="11">
    <location>
        <begin position="1"/>
        <end position="82"/>
    </location>
</feature>
<evidence type="ECO:0000256" key="7">
    <source>
        <dbReference type="ARBA" id="ARBA00023172"/>
    </source>
</evidence>
<dbReference type="Gene3D" id="1.10.150.130">
    <property type="match status" value="1"/>
</dbReference>
<evidence type="ECO:0000256" key="3">
    <source>
        <dbReference type="ARBA" id="ARBA00022618"/>
    </source>
</evidence>
<dbReference type="PROSITE" id="PS51898">
    <property type="entry name" value="TYR_RECOMBINASE"/>
    <property type="match status" value="1"/>
</dbReference>
<dbReference type="InterPro" id="IPR013762">
    <property type="entry name" value="Integrase-like_cat_sf"/>
</dbReference>
<dbReference type="InterPro" id="IPR044068">
    <property type="entry name" value="CB"/>
</dbReference>
<protein>
    <submittedName>
        <fullName evidence="12">Tyrosine-type recombinase/integrase</fullName>
    </submittedName>
</protein>
<dbReference type="EMBL" id="JBBVGT010000002">
    <property type="protein sequence ID" value="MFB5944848.1"/>
    <property type="molecule type" value="Genomic_DNA"/>
</dbReference>
<evidence type="ECO:0000256" key="4">
    <source>
        <dbReference type="ARBA" id="ARBA00022829"/>
    </source>
</evidence>
<sequence>MFLERFINFLKYEKNYSVHSIHAYERDIRTYLDYLTKNGFQVQDATHHQIRAFLAQLMERKLQPRSINRTISSLKSFHKFLLREQIIDVNPVALVKMLKTPKNLPHFIPSNDIIKMLDSEGGFSNDFQGYRDRVVVEILFGTGVRRSELLQISEHDIDFMQGTIRIFGKGSKERLVPITSSLSEVIKEYIVLKEKHNFNNTSSKLIVTNKGEDAYAELIYQVVRNRLGLISSKQKRSPHVLRHSIATAMLNNGAQLNDIKELLGHSSLASTQVYTHNSVERLKYIYKQAHPKA</sequence>
<dbReference type="InterPro" id="IPR050090">
    <property type="entry name" value="Tyrosine_recombinase_XerCD"/>
</dbReference>
<dbReference type="InterPro" id="IPR011010">
    <property type="entry name" value="DNA_brk_join_enz"/>
</dbReference>
<dbReference type="InterPro" id="IPR004107">
    <property type="entry name" value="Integrase_SAM-like_N"/>
</dbReference>